<proteinExistence type="predicted"/>
<feature type="domain" description="Phosphoribosyl-dephospho-CoA transferase MdcG N-terminal" evidence="4">
    <location>
        <begin position="5"/>
        <end position="86"/>
    </location>
</feature>
<dbReference type="InterPro" id="IPR048903">
    <property type="entry name" value="MdcG_N"/>
</dbReference>
<dbReference type="Proteomes" id="UP000475582">
    <property type="component" value="Unassembled WGS sequence"/>
</dbReference>
<organism evidence="5 6">
    <name type="scientific">Duganella radicis</name>
    <dbReference type="NCBI Taxonomy" id="551988"/>
    <lineage>
        <taxon>Bacteria</taxon>
        <taxon>Pseudomonadati</taxon>
        <taxon>Pseudomonadota</taxon>
        <taxon>Betaproteobacteria</taxon>
        <taxon>Burkholderiales</taxon>
        <taxon>Oxalobacteraceae</taxon>
        <taxon>Telluria group</taxon>
        <taxon>Duganella</taxon>
    </lineage>
</organism>
<evidence type="ECO:0000259" key="3">
    <source>
        <dbReference type="Pfam" id="PF10620"/>
    </source>
</evidence>
<dbReference type="OrthoDB" id="8562329at2"/>
<name>A0A6L6PDM1_9BURK</name>
<accession>A0A6L6PDM1</accession>
<evidence type="ECO:0000256" key="2">
    <source>
        <dbReference type="ARBA" id="ARBA00022695"/>
    </source>
</evidence>
<reference evidence="5 6" key="1">
    <citation type="submission" date="2019-11" db="EMBL/GenBank/DDBJ databases">
        <title>Type strains purchased from KCTC, JCM and DSMZ.</title>
        <authorList>
            <person name="Lu H."/>
        </authorList>
    </citation>
    <scope>NUCLEOTIDE SEQUENCE [LARGE SCALE GENOMIC DNA]</scope>
    <source>
        <strain evidence="5 6">KCTC 22382</strain>
    </source>
</reference>
<dbReference type="AlphaFoldDB" id="A0A6L6PDM1"/>
<dbReference type="RefSeq" id="WP_155462042.1">
    <property type="nucleotide sequence ID" value="NZ_WNKY01000002.1"/>
</dbReference>
<dbReference type="GO" id="GO:0016779">
    <property type="term" value="F:nucleotidyltransferase activity"/>
    <property type="evidence" value="ECO:0007669"/>
    <property type="project" value="UniProtKB-KW"/>
</dbReference>
<keyword evidence="2" id="KW-0548">Nucleotidyltransferase</keyword>
<dbReference type="NCBIfam" id="TIGR03135">
    <property type="entry name" value="malonate_mdcG"/>
    <property type="match status" value="1"/>
</dbReference>
<feature type="domain" description="Phosphoribosyl-dephospho-CoA transferase MdcG C-terminal" evidence="3">
    <location>
        <begin position="98"/>
        <end position="206"/>
    </location>
</feature>
<dbReference type="EMBL" id="WNKY01000002">
    <property type="protein sequence ID" value="MTV36687.1"/>
    <property type="molecule type" value="Genomic_DNA"/>
</dbReference>
<keyword evidence="1" id="KW-0808">Transferase</keyword>
<keyword evidence="6" id="KW-1185">Reference proteome</keyword>
<evidence type="ECO:0000313" key="6">
    <source>
        <dbReference type="Proteomes" id="UP000475582"/>
    </source>
</evidence>
<dbReference type="InterPro" id="IPR017557">
    <property type="entry name" value="Holo-ACP_synthase"/>
</dbReference>
<sequence length="216" mass="23201">MFNLERHALVWLNDAGWSAAIAAAQPEHQAALARWQRRDWPVVVRRLDADAAADEVSLGLPLPPDADGIKVRIPLRARHAHIARSSDAIELKSALPAAGAWHGQAAALCDAMPGLRVFGSLAMQALTGLQYVSPSSDIDVLFRPASHQHLADGAALLARHAEHLPLDGEIVFPGGAAVSWKEWQMAMAHPAKVMVKELRAVRLVDAASLLATLEAQ</sequence>
<evidence type="ECO:0000313" key="5">
    <source>
        <dbReference type="EMBL" id="MTV36687.1"/>
    </source>
</evidence>
<dbReference type="Pfam" id="PF10620">
    <property type="entry name" value="MdcG"/>
    <property type="match status" value="1"/>
</dbReference>
<dbReference type="InterPro" id="IPR049180">
    <property type="entry name" value="MdcG_C"/>
</dbReference>
<gene>
    <name evidence="5" type="primary">mdcG</name>
    <name evidence="5" type="ORF">GM676_03675</name>
</gene>
<evidence type="ECO:0000259" key="4">
    <source>
        <dbReference type="Pfam" id="PF20866"/>
    </source>
</evidence>
<comment type="caution">
    <text evidence="5">The sequence shown here is derived from an EMBL/GenBank/DDBJ whole genome shotgun (WGS) entry which is preliminary data.</text>
</comment>
<dbReference type="Pfam" id="PF20866">
    <property type="entry name" value="MdcG_N"/>
    <property type="match status" value="1"/>
</dbReference>
<evidence type="ECO:0000256" key="1">
    <source>
        <dbReference type="ARBA" id="ARBA00022679"/>
    </source>
</evidence>
<protein>
    <submittedName>
        <fullName evidence="5">Malonate decarboxylase holo-[acyl-carrier-protein] synthase</fullName>
    </submittedName>
</protein>